<dbReference type="Proteomes" id="UP000287166">
    <property type="component" value="Unassembled WGS sequence"/>
</dbReference>
<sequence length="77" mass="8483">MRANEQQAGERLQPEMVIVDGVPPGPFNITVGVGNELGERRTRGKDIDGQALLLHACYATALPGEYSNQCTWFCFDE</sequence>
<dbReference type="RefSeq" id="XP_027619030.1">
    <property type="nucleotide sequence ID" value="XM_027763229.1"/>
</dbReference>
<keyword evidence="2" id="KW-1185">Reference proteome</keyword>
<comment type="caution">
    <text evidence="1">The sequence shown here is derived from an EMBL/GenBank/DDBJ whole genome shotgun (WGS) entry which is preliminary data.</text>
</comment>
<organism evidence="1 2">
    <name type="scientific">Sparassis crispa</name>
    <dbReference type="NCBI Taxonomy" id="139825"/>
    <lineage>
        <taxon>Eukaryota</taxon>
        <taxon>Fungi</taxon>
        <taxon>Dikarya</taxon>
        <taxon>Basidiomycota</taxon>
        <taxon>Agaricomycotina</taxon>
        <taxon>Agaricomycetes</taxon>
        <taxon>Polyporales</taxon>
        <taxon>Sparassidaceae</taxon>
        <taxon>Sparassis</taxon>
    </lineage>
</organism>
<gene>
    <name evidence="1" type="ORF">SCP_1203470</name>
</gene>
<reference evidence="1 2" key="1">
    <citation type="journal article" date="2018" name="Sci. Rep.">
        <title>Genome sequence of the cauliflower mushroom Sparassis crispa (Hanabiratake) and its association with beneficial usage.</title>
        <authorList>
            <person name="Kiyama R."/>
            <person name="Furutani Y."/>
            <person name="Kawaguchi K."/>
            <person name="Nakanishi T."/>
        </authorList>
    </citation>
    <scope>NUCLEOTIDE SEQUENCE [LARGE SCALE GENOMIC DNA]</scope>
</reference>
<dbReference type="GeneID" id="38785034"/>
<accession>A0A401H110</accession>
<evidence type="ECO:0000313" key="1">
    <source>
        <dbReference type="EMBL" id="GBE88117.1"/>
    </source>
</evidence>
<dbReference type="InParanoid" id="A0A401H110"/>
<dbReference type="EMBL" id="BFAD01000012">
    <property type="protein sequence ID" value="GBE88117.1"/>
    <property type="molecule type" value="Genomic_DNA"/>
</dbReference>
<dbReference type="AlphaFoldDB" id="A0A401H110"/>
<proteinExistence type="predicted"/>
<evidence type="ECO:0000313" key="2">
    <source>
        <dbReference type="Proteomes" id="UP000287166"/>
    </source>
</evidence>
<name>A0A401H110_9APHY</name>
<protein>
    <submittedName>
        <fullName evidence="1">Uncharacterized protein</fullName>
    </submittedName>
</protein>